<dbReference type="Pfam" id="PF22252">
    <property type="entry name" value="PNGase_F-II_N"/>
    <property type="match status" value="1"/>
</dbReference>
<dbReference type="AlphaFoldDB" id="A0A413HA71"/>
<sequence length="272" mass="32516">MRNIILCLSLFVFTGLFSQNREWILIIPSYRSVEEMSTVDSCYIRVWYAFNADNIDNQNTYVDLQRLEIGKSIIKYYSYFTFNSDSLCTIWRKKNQFAQSAPRRLGPGGKRPDHWSEYKYSEYFTDFTKNKLTEYSRMPFYMRTSNKQSSESIPIQKWEICTDTVSLAGYVCQKAICTFRGRKYEAWFTMDIPINSGPWKFRGLPGLILKVTDSKKEYSFECIKIEAFKNKKPIKMYDYKSYRKTERSELLKYQKMIHERYGKIIYKPLELE</sequence>
<proteinExistence type="predicted"/>
<dbReference type="OrthoDB" id="1440774at2"/>
<gene>
    <name evidence="1" type="ORF">DXA68_03215</name>
</gene>
<evidence type="ECO:0000313" key="1">
    <source>
        <dbReference type="EMBL" id="RGX80591.1"/>
    </source>
</evidence>
<reference evidence="1 2" key="1">
    <citation type="submission" date="2018-08" db="EMBL/GenBank/DDBJ databases">
        <title>A genome reference for cultivated species of the human gut microbiota.</title>
        <authorList>
            <person name="Zou Y."/>
            <person name="Xue W."/>
            <person name="Luo G."/>
        </authorList>
    </citation>
    <scope>NUCLEOTIDE SEQUENCE [LARGE SCALE GENOMIC DNA]</scope>
    <source>
        <strain evidence="1 2">OF03-9BH</strain>
    </source>
</reference>
<dbReference type="InterPro" id="IPR005901">
    <property type="entry name" value="GLPGLI"/>
</dbReference>
<protein>
    <submittedName>
        <fullName evidence="1">GLPGLI family protein</fullName>
    </submittedName>
</protein>
<dbReference type="RefSeq" id="WP_117986598.1">
    <property type="nucleotide sequence ID" value="NZ_CABMFG010000003.1"/>
</dbReference>
<dbReference type="Proteomes" id="UP000286075">
    <property type="component" value="Unassembled WGS sequence"/>
</dbReference>
<dbReference type="EMBL" id="QSCF01000003">
    <property type="protein sequence ID" value="RGX80591.1"/>
    <property type="molecule type" value="Genomic_DNA"/>
</dbReference>
<dbReference type="NCBIfam" id="TIGR01200">
    <property type="entry name" value="GLPGLI"/>
    <property type="match status" value="1"/>
</dbReference>
<accession>A0A413HA71</accession>
<evidence type="ECO:0000313" key="2">
    <source>
        <dbReference type="Proteomes" id="UP000286075"/>
    </source>
</evidence>
<comment type="caution">
    <text evidence="1">The sequence shown here is derived from an EMBL/GenBank/DDBJ whole genome shotgun (WGS) entry which is preliminary data.</text>
</comment>
<name>A0A413HA71_9BACE</name>
<organism evidence="1 2">
    <name type="scientific">Bacteroides stercorirosoris</name>
    <dbReference type="NCBI Taxonomy" id="871324"/>
    <lineage>
        <taxon>Bacteria</taxon>
        <taxon>Pseudomonadati</taxon>
        <taxon>Bacteroidota</taxon>
        <taxon>Bacteroidia</taxon>
        <taxon>Bacteroidales</taxon>
        <taxon>Bacteroidaceae</taxon>
        <taxon>Bacteroides</taxon>
    </lineage>
</organism>